<evidence type="ECO:0000313" key="3">
    <source>
        <dbReference type="Proteomes" id="UP000014018"/>
    </source>
</evidence>
<dbReference type="EMBL" id="AHFB01000147">
    <property type="protein sequence ID" value="EOO25005.1"/>
    <property type="molecule type" value="Genomic_DNA"/>
</dbReference>
<protein>
    <submittedName>
        <fullName evidence="2">Uncharacterized protein</fullName>
    </submittedName>
</protein>
<feature type="transmembrane region" description="Helical" evidence="1">
    <location>
        <begin position="5"/>
        <end position="23"/>
    </location>
</feature>
<gene>
    <name evidence="2" type="ORF">IIU_06578</name>
</gene>
<dbReference type="Proteomes" id="UP000014018">
    <property type="component" value="Unassembled WGS sequence"/>
</dbReference>
<comment type="caution">
    <text evidence="2">The sequence shown here is derived from an EMBL/GenBank/DDBJ whole genome shotgun (WGS) entry which is preliminary data.</text>
</comment>
<keyword evidence="1" id="KW-0812">Transmembrane</keyword>
<feature type="transmembrane region" description="Helical" evidence="1">
    <location>
        <begin position="35"/>
        <end position="52"/>
    </location>
</feature>
<sequence length="68" mass="7536">MQTLAILSISIVVVAGFMFLAILNYDFDSIRENPLPTVCIVVVVAILSISLYNSGKRADHNITLQYLH</sequence>
<keyword evidence="1" id="KW-0472">Membrane</keyword>
<evidence type="ECO:0000313" key="2">
    <source>
        <dbReference type="EMBL" id="EOO25005.1"/>
    </source>
</evidence>
<organism evidence="2 3">
    <name type="scientific">Bacillus cereus VD133</name>
    <dbReference type="NCBI Taxonomy" id="1053233"/>
    <lineage>
        <taxon>Bacteria</taxon>
        <taxon>Bacillati</taxon>
        <taxon>Bacillota</taxon>
        <taxon>Bacilli</taxon>
        <taxon>Bacillales</taxon>
        <taxon>Bacillaceae</taxon>
        <taxon>Bacillus</taxon>
        <taxon>Bacillus cereus group</taxon>
    </lineage>
</organism>
<proteinExistence type="predicted"/>
<name>A0A9W5PK76_BACCE</name>
<reference evidence="2 3" key="1">
    <citation type="submission" date="2012-12" db="EMBL/GenBank/DDBJ databases">
        <title>The Genome Sequence of Bacillus cereus VD133.</title>
        <authorList>
            <consortium name="The Broad Institute Genome Sequencing Platform"/>
            <consortium name="The Broad Institute Genome Sequencing Center for Infectious Disease"/>
            <person name="Feldgarden M."/>
            <person name="Van der Auwera G.A."/>
            <person name="Mahillon J."/>
            <person name="Duprez V."/>
            <person name="Timmery S."/>
            <person name="Mattelet C."/>
            <person name="Dierick K."/>
            <person name="Sun M."/>
            <person name="Yu Z."/>
            <person name="Zhu L."/>
            <person name="Hu X."/>
            <person name="Shank E.B."/>
            <person name="Swiecicka I."/>
            <person name="Hansen B.M."/>
            <person name="Andrup L."/>
            <person name="Walker B."/>
            <person name="Young S.K."/>
            <person name="Zeng Q."/>
            <person name="Gargeya S."/>
            <person name="Fitzgerald M."/>
            <person name="Haas B."/>
            <person name="Abouelleil A."/>
            <person name="Alvarado L."/>
            <person name="Arachchi H.M."/>
            <person name="Berlin A.M."/>
            <person name="Chapman S.B."/>
            <person name="Dewar J."/>
            <person name="Goldberg J."/>
            <person name="Griggs A."/>
            <person name="Gujja S."/>
            <person name="Hansen M."/>
            <person name="Howarth C."/>
            <person name="Imamovic A."/>
            <person name="Larimer J."/>
            <person name="McCowan C."/>
            <person name="Murphy C."/>
            <person name="Neiman D."/>
            <person name="Pearson M."/>
            <person name="Priest M."/>
            <person name="Roberts A."/>
            <person name="Saif S."/>
            <person name="Shea T."/>
            <person name="Sisk P."/>
            <person name="Sykes S."/>
            <person name="Wortman J."/>
            <person name="Nusbaum C."/>
            <person name="Birren B."/>
        </authorList>
    </citation>
    <scope>NUCLEOTIDE SEQUENCE [LARGE SCALE GENOMIC DNA]</scope>
    <source>
        <strain evidence="2 3">VD133</strain>
    </source>
</reference>
<dbReference type="AlphaFoldDB" id="A0A9W5PK76"/>
<keyword evidence="1" id="KW-1133">Transmembrane helix</keyword>
<accession>A0A9W5PK76</accession>
<evidence type="ECO:0000256" key="1">
    <source>
        <dbReference type="SAM" id="Phobius"/>
    </source>
</evidence>